<evidence type="ECO:0000313" key="2">
    <source>
        <dbReference type="Proteomes" id="UP001551658"/>
    </source>
</evidence>
<proteinExistence type="predicted"/>
<gene>
    <name evidence="1" type="ORF">AB0H72_28190</name>
</gene>
<dbReference type="RefSeq" id="WP_357984800.1">
    <property type="nucleotide sequence ID" value="NZ_JBFAIH010000020.1"/>
</dbReference>
<accession>A0ABV3FFU6</accession>
<dbReference type="Proteomes" id="UP001551658">
    <property type="component" value="Unassembled WGS sequence"/>
</dbReference>
<organism evidence="1 2">
    <name type="scientific">Nocardia fusca</name>
    <dbReference type="NCBI Taxonomy" id="941183"/>
    <lineage>
        <taxon>Bacteria</taxon>
        <taxon>Bacillati</taxon>
        <taxon>Actinomycetota</taxon>
        <taxon>Actinomycetes</taxon>
        <taxon>Mycobacteriales</taxon>
        <taxon>Nocardiaceae</taxon>
        <taxon>Nocardia</taxon>
    </lineage>
</organism>
<comment type="caution">
    <text evidence="1">The sequence shown here is derived from an EMBL/GenBank/DDBJ whole genome shotgun (WGS) entry which is preliminary data.</text>
</comment>
<name>A0ABV3FFU6_9NOCA</name>
<evidence type="ECO:0008006" key="3">
    <source>
        <dbReference type="Google" id="ProtNLM"/>
    </source>
</evidence>
<reference evidence="1 2" key="1">
    <citation type="submission" date="2024-06" db="EMBL/GenBank/DDBJ databases">
        <title>The Natural Products Discovery Center: Release of the First 8490 Sequenced Strains for Exploring Actinobacteria Biosynthetic Diversity.</title>
        <authorList>
            <person name="Kalkreuter E."/>
            <person name="Kautsar S.A."/>
            <person name="Yang D."/>
            <person name="Bader C.D."/>
            <person name="Teijaro C.N."/>
            <person name="Fluegel L."/>
            <person name="Davis C.M."/>
            <person name="Simpson J.R."/>
            <person name="Lauterbach L."/>
            <person name="Steele A.D."/>
            <person name="Gui C."/>
            <person name="Meng S."/>
            <person name="Li G."/>
            <person name="Viehrig K."/>
            <person name="Ye F."/>
            <person name="Su P."/>
            <person name="Kiefer A.F."/>
            <person name="Nichols A."/>
            <person name="Cepeda A.J."/>
            <person name="Yan W."/>
            <person name="Fan B."/>
            <person name="Jiang Y."/>
            <person name="Adhikari A."/>
            <person name="Zheng C.-J."/>
            <person name="Schuster L."/>
            <person name="Cowan T.M."/>
            <person name="Smanski M.J."/>
            <person name="Chevrette M.G."/>
            <person name="De Carvalho L.P.S."/>
            <person name="Shen B."/>
        </authorList>
    </citation>
    <scope>NUCLEOTIDE SEQUENCE [LARGE SCALE GENOMIC DNA]</scope>
    <source>
        <strain evidence="1 2">NPDC050671</strain>
    </source>
</reference>
<sequence>MPQLRLLPEIQCWPTWVQNGNSLENVKPTDLPISSDLAEALVRWSDKWDATYNLVDDPGNPAFLSADDELEFWCEGDCFARKLGDELGSEWAVEYDSKYQLPPGERG</sequence>
<dbReference type="EMBL" id="JBFAIH010000020">
    <property type="protein sequence ID" value="MEV0366582.1"/>
    <property type="molecule type" value="Genomic_DNA"/>
</dbReference>
<keyword evidence="2" id="KW-1185">Reference proteome</keyword>
<protein>
    <recommendedName>
        <fullName evidence="3">YubB ferredoxin-like domain-containing protein</fullName>
    </recommendedName>
</protein>
<evidence type="ECO:0000313" key="1">
    <source>
        <dbReference type="EMBL" id="MEV0366582.1"/>
    </source>
</evidence>